<protein>
    <submittedName>
        <fullName evidence="1">Uncharacterized protein</fullName>
    </submittedName>
</protein>
<organism evidence="1 2">
    <name type="scientific">Mythimna separata</name>
    <name type="common">Oriental armyworm</name>
    <name type="synonym">Pseudaletia separata</name>
    <dbReference type="NCBI Taxonomy" id="271217"/>
    <lineage>
        <taxon>Eukaryota</taxon>
        <taxon>Metazoa</taxon>
        <taxon>Ecdysozoa</taxon>
        <taxon>Arthropoda</taxon>
        <taxon>Hexapoda</taxon>
        <taxon>Insecta</taxon>
        <taxon>Pterygota</taxon>
        <taxon>Neoptera</taxon>
        <taxon>Endopterygota</taxon>
        <taxon>Lepidoptera</taxon>
        <taxon>Glossata</taxon>
        <taxon>Ditrysia</taxon>
        <taxon>Noctuoidea</taxon>
        <taxon>Noctuidae</taxon>
        <taxon>Noctuinae</taxon>
        <taxon>Hadenini</taxon>
        <taxon>Mythimna</taxon>
    </lineage>
</organism>
<dbReference type="Proteomes" id="UP001231518">
    <property type="component" value="Chromosome 1"/>
</dbReference>
<dbReference type="AlphaFoldDB" id="A0AAD7Z3C3"/>
<dbReference type="InterPro" id="IPR033557">
    <property type="entry name" value="CIMAP2"/>
</dbReference>
<gene>
    <name evidence="1" type="ORF">PYW07_000190</name>
</gene>
<name>A0AAD7Z3C3_MYTSE</name>
<proteinExistence type="predicted"/>
<keyword evidence="2" id="KW-1185">Reference proteome</keyword>
<evidence type="ECO:0000313" key="1">
    <source>
        <dbReference type="EMBL" id="KAJ8736919.1"/>
    </source>
</evidence>
<reference evidence="1" key="1">
    <citation type="submission" date="2023-03" db="EMBL/GenBank/DDBJ databases">
        <title>Chromosome-level genomes of two armyworms, Mythimna separata and Mythimna loreyi, provide insights into the biosynthesis and reception of sex pheromones.</title>
        <authorList>
            <person name="Zhao H."/>
        </authorList>
    </citation>
    <scope>NUCLEOTIDE SEQUENCE</scope>
    <source>
        <strain evidence="1">BeijingLab</strain>
        <tissue evidence="1">Pupa</tissue>
    </source>
</reference>
<dbReference type="EMBL" id="JARGEI010000001">
    <property type="protein sequence ID" value="KAJ8736919.1"/>
    <property type="molecule type" value="Genomic_DNA"/>
</dbReference>
<comment type="caution">
    <text evidence="1">The sequence shown here is derived from an EMBL/GenBank/DDBJ whole genome shotgun (WGS) entry which is preliminary data.</text>
</comment>
<accession>A0AAD7Z3C3</accession>
<evidence type="ECO:0000313" key="2">
    <source>
        <dbReference type="Proteomes" id="UP001231518"/>
    </source>
</evidence>
<dbReference type="PANTHER" id="PTHR34914:SF1">
    <property type="entry name" value="LYMPHOCYTE EXPANSION MOLECULE"/>
    <property type="match status" value="1"/>
</dbReference>
<dbReference type="PANTHER" id="PTHR34914">
    <property type="entry name" value="LYMPHOCYTE EXPANSION MOLECULE"/>
    <property type="match status" value="1"/>
</dbReference>
<sequence>MVTMKHNHKPFNSTQPRFGKFTGHPNLDPSGLFVTHRPLACDPCLYRPQSARKVCEATHTKKNDKDPWKYKNDLEEWSKNLGYRNQKILESRKWQGTLLGPAWHEINEPAAYQPACMNVGFGRTALFKTSKPRAPDPGTYYKAVPFKAPYGPHSTRPTFDREEPCRFKDPPSGKWSLAPNRYSILDKDQIDQKPKKIVSIRGPYDLFTGKRDEKSIKNHFSTSLKCSAATWPIALKGTLEKYKTSHFGKLNKTNRSKPYRGRTALVDLSMCPRKPEDPGPGHYDVDKRKPFVQYKYGFNSSYDKPPGYRRGIVWPGVGRYKVTSGRPKGCPGIPGNGHKHVFLSKIGRTIGAILVPPMNSF</sequence>